<keyword evidence="5 12" id="KW-0732">Signal</keyword>
<dbReference type="CTD" id="43662"/>
<keyword evidence="6" id="KW-0677">Repeat</keyword>
<dbReference type="FunCoup" id="A0A6P8YNW2">
    <property type="interactions" value="851"/>
</dbReference>
<keyword evidence="4" id="KW-0305">Gaseous exchange</keyword>
<dbReference type="InterPro" id="IPR007856">
    <property type="entry name" value="SapB_1"/>
</dbReference>
<feature type="domain" description="Saposin B-type" evidence="13">
    <location>
        <begin position="444"/>
        <end position="525"/>
    </location>
</feature>
<dbReference type="Pfam" id="PF05184">
    <property type="entry name" value="SapB_1"/>
    <property type="match status" value="6"/>
</dbReference>
<dbReference type="InParanoid" id="A0A6P8YNW2"/>
<evidence type="ECO:0000256" key="3">
    <source>
        <dbReference type="ARBA" id="ARBA00022525"/>
    </source>
</evidence>
<feature type="domain" description="Saposin A-type" evidence="14">
    <location>
        <begin position="837"/>
        <end position="879"/>
    </location>
</feature>
<dbReference type="Pfam" id="PF02199">
    <property type="entry name" value="SapA"/>
    <property type="match status" value="2"/>
</dbReference>
<keyword evidence="7" id="KW-1015">Disulfide bond</keyword>
<feature type="domain" description="Saposin A-type" evidence="14">
    <location>
        <begin position="32"/>
        <end position="72"/>
    </location>
</feature>
<feature type="domain" description="Saposin B-type" evidence="13">
    <location>
        <begin position="652"/>
        <end position="733"/>
    </location>
</feature>
<reference evidence="16" key="1">
    <citation type="submission" date="2025-08" db="UniProtKB">
        <authorList>
            <consortium name="RefSeq"/>
        </authorList>
    </citation>
    <scope>IDENTIFICATION</scope>
    <source>
        <tissue evidence="16">Total insect</tissue>
    </source>
</reference>
<dbReference type="InterPro" id="IPR008138">
    <property type="entry name" value="SapB_2"/>
</dbReference>
<dbReference type="SMART" id="SM00741">
    <property type="entry name" value="SapB"/>
    <property type="match status" value="7"/>
</dbReference>
<dbReference type="KEGG" id="tpal:117643879"/>
<gene>
    <name evidence="16" type="primary">LOC117643879</name>
</gene>
<dbReference type="PANTHER" id="PTHR11480">
    <property type="entry name" value="SAPOSIN-RELATED"/>
    <property type="match status" value="1"/>
</dbReference>
<evidence type="ECO:0000256" key="10">
    <source>
        <dbReference type="ARBA" id="ARBA00041094"/>
    </source>
</evidence>
<dbReference type="GO" id="GO:0016020">
    <property type="term" value="C:membrane"/>
    <property type="evidence" value="ECO:0007669"/>
    <property type="project" value="GOC"/>
</dbReference>
<protein>
    <recommendedName>
        <fullName evidence="10">Pulmonary surfactant-associated protein B</fullName>
    </recommendedName>
    <alternativeName>
        <fullName evidence="11">Pulmonary surfactant-associated proteolipid SPL(Phe)</fullName>
    </alternativeName>
</protein>
<evidence type="ECO:0000256" key="9">
    <source>
        <dbReference type="ARBA" id="ARBA00037221"/>
    </source>
</evidence>
<dbReference type="InterPro" id="IPR008139">
    <property type="entry name" value="SaposinB_dom"/>
</dbReference>
<dbReference type="PANTHER" id="PTHR11480:SF3">
    <property type="entry name" value="BCDNA.GH08312"/>
    <property type="match status" value="1"/>
</dbReference>
<accession>A0A6P8YNW2</accession>
<dbReference type="InterPro" id="IPR008373">
    <property type="entry name" value="Saposin"/>
</dbReference>
<dbReference type="SUPFAM" id="SSF47862">
    <property type="entry name" value="Saposin"/>
    <property type="match status" value="7"/>
</dbReference>
<dbReference type="PROSITE" id="PS51110">
    <property type="entry name" value="SAP_A"/>
    <property type="match status" value="2"/>
</dbReference>
<evidence type="ECO:0000313" key="16">
    <source>
        <dbReference type="RefSeq" id="XP_034238905.1"/>
    </source>
</evidence>
<keyword evidence="8" id="KW-0325">Glycoprotein</keyword>
<dbReference type="GO" id="GO:0007585">
    <property type="term" value="P:respiratory gaseous exchange by respiratory system"/>
    <property type="evidence" value="ECO:0007669"/>
    <property type="project" value="UniProtKB-KW"/>
</dbReference>
<evidence type="ECO:0000259" key="14">
    <source>
        <dbReference type="PROSITE" id="PS51110"/>
    </source>
</evidence>
<dbReference type="PRINTS" id="PR01797">
    <property type="entry name" value="SAPOSIN"/>
</dbReference>
<dbReference type="GO" id="GO:0005576">
    <property type="term" value="C:extracellular region"/>
    <property type="evidence" value="ECO:0007669"/>
    <property type="project" value="UniProtKB-SubCell"/>
</dbReference>
<evidence type="ECO:0000313" key="15">
    <source>
        <dbReference type="Proteomes" id="UP000515158"/>
    </source>
</evidence>
<dbReference type="RefSeq" id="XP_034238905.1">
    <property type="nucleotide sequence ID" value="XM_034383014.1"/>
</dbReference>
<dbReference type="GeneID" id="117643879"/>
<dbReference type="AlphaFoldDB" id="A0A6P8YNW2"/>
<dbReference type="OrthoDB" id="69496at2759"/>
<dbReference type="InterPro" id="IPR003119">
    <property type="entry name" value="SAP_A"/>
</dbReference>
<comment type="function">
    <text evidence="9">Pulmonary surfactant-associated proteins promote alveolar stability by lowering the surface tension at the air-liquid interface in the peripheral air spaces. SP-B increases the collapse pressure of palmitic acid to nearly 70 millinewtons per meter.</text>
</comment>
<keyword evidence="3" id="KW-0964">Secreted</keyword>
<evidence type="ECO:0000256" key="1">
    <source>
        <dbReference type="ARBA" id="ARBA00004364"/>
    </source>
</evidence>
<dbReference type="InterPro" id="IPR051428">
    <property type="entry name" value="Sphingo_Act-Surfact_Prot"/>
</dbReference>
<feature type="domain" description="Saposin B-type" evidence="13">
    <location>
        <begin position="76"/>
        <end position="158"/>
    </location>
</feature>
<organism evidence="16">
    <name type="scientific">Thrips palmi</name>
    <name type="common">Melon thrips</name>
    <dbReference type="NCBI Taxonomy" id="161013"/>
    <lineage>
        <taxon>Eukaryota</taxon>
        <taxon>Metazoa</taxon>
        <taxon>Ecdysozoa</taxon>
        <taxon>Arthropoda</taxon>
        <taxon>Hexapoda</taxon>
        <taxon>Insecta</taxon>
        <taxon>Pterygota</taxon>
        <taxon>Neoptera</taxon>
        <taxon>Paraneoptera</taxon>
        <taxon>Thysanoptera</taxon>
        <taxon>Terebrantia</taxon>
        <taxon>Thripoidea</taxon>
        <taxon>Thripidae</taxon>
        <taxon>Thrips</taxon>
    </lineage>
</organism>
<feature type="signal peptide" evidence="12">
    <location>
        <begin position="1"/>
        <end position="21"/>
    </location>
</feature>
<evidence type="ECO:0000259" key="13">
    <source>
        <dbReference type="PROSITE" id="PS50015"/>
    </source>
</evidence>
<dbReference type="Proteomes" id="UP000515158">
    <property type="component" value="Unplaced"/>
</dbReference>
<evidence type="ECO:0000256" key="4">
    <source>
        <dbReference type="ARBA" id="ARBA00022713"/>
    </source>
</evidence>
<dbReference type="FunFam" id="1.10.225.10:FF:000008">
    <property type="entry name" value="Pulmonary surfactant-associated protein B"/>
    <property type="match status" value="1"/>
</dbReference>
<dbReference type="InterPro" id="IPR011001">
    <property type="entry name" value="Saposin-like"/>
</dbReference>
<name>A0A6P8YNW2_THRPL</name>
<evidence type="ECO:0000256" key="5">
    <source>
        <dbReference type="ARBA" id="ARBA00022729"/>
    </source>
</evidence>
<keyword evidence="2" id="KW-0767">Surface film</keyword>
<dbReference type="SMART" id="SM00162">
    <property type="entry name" value="SAPA"/>
    <property type="match status" value="2"/>
</dbReference>
<evidence type="ECO:0000256" key="12">
    <source>
        <dbReference type="SAM" id="SignalP"/>
    </source>
</evidence>
<feature type="domain" description="Saposin B-type" evidence="13">
    <location>
        <begin position="542"/>
        <end position="623"/>
    </location>
</feature>
<dbReference type="GO" id="GO:0006665">
    <property type="term" value="P:sphingolipid metabolic process"/>
    <property type="evidence" value="ECO:0007669"/>
    <property type="project" value="InterPro"/>
</dbReference>
<dbReference type="PROSITE" id="PS50015">
    <property type="entry name" value="SAP_B"/>
    <property type="match status" value="7"/>
</dbReference>
<comment type="subcellular location">
    <subcellularLocation>
        <location evidence="1">Secreted</location>
        <location evidence="1">Extracellular space</location>
        <location evidence="1">Surface film</location>
    </subcellularLocation>
</comment>
<feature type="chain" id="PRO_5027702857" description="Pulmonary surfactant-associated protein B" evidence="12">
    <location>
        <begin position="22"/>
        <end position="881"/>
    </location>
</feature>
<sequence>MPAKAIALALALAALCAMAYAGPADRPQGRGKGPKDVKCVSGPSYWCRNLTTAAGCNAVTHCIQGVWEHLQLPEDNDDICTLCKNMVKQARDQLQSNETQEELKEVFEGSCNLIPLKPVAKGCDKLVDEFIPELVETLASQMNPQVVCSVAGLCNSAEIDRLLAAQGKVVKVPLERPGSSVAVFKPKVEAKSDCKVCTHSMEKLQKKWQMSDRDALVHLFLEGCGRLGSYSDGCSAILLTKFPAIRQLMQESLTVAPEDACEMMQYCSAGETEKSQVNVDIVSVGQVGVVPIGDNMTCQFCERMVQHLRDILVANTTESEFQQVLEGLCKQMKPSVRSECMSLVTEYYGMFYNFLVNSLDGKEICSFAGLCPSPGHSQTPIWPLLPAEVDVETISTADLRAPVDPIVEITVSSDSASVDVVNPALQQLPIERMIPHVLVNVGGNKQICEFCEYFLHYVQTELASEKSVEKVKSVVERACDRLPKTINTQCKDFVDAYGNAFIAILVQEVDPSVVCPKLGFCPSQDDSRIVVVGSESSEKVDDKPGCPLCLLAVTQLETIVKDNKTEESVKAALESLCAHLPKSLIGECDNFVEVYSKQLVDALVADFSPQEVCVYINLCSANKSSEEPVAGDVLTNEIPQYENEKLQKTVKDDPQCVICEFAMARIDSMLKDKPSEEQIKAVVHRICDHLPNSVRPQCNKFVDEYADLVISLLAQELNPKEICTELKLCHANGYYSDRVALSVLQQHTRKNVEQCALCEGIVQALDTYLRDPTVQEEVDELLAKACQVLPGKQYHKCKDFIKVYGPSIQNIIAQFPGASHLICSKIGVCSQASAAPSLLGGRKCTWGPGYWCQSEENARACGPGTLHHCQERVWKAQAPQK</sequence>
<proteinExistence type="predicted"/>
<dbReference type="FunFam" id="1.10.225.10:FF:000002">
    <property type="entry name" value="prosaposin isoform X2"/>
    <property type="match status" value="2"/>
</dbReference>
<evidence type="ECO:0000256" key="6">
    <source>
        <dbReference type="ARBA" id="ARBA00022737"/>
    </source>
</evidence>
<feature type="domain" description="Saposin B-type" evidence="13">
    <location>
        <begin position="190"/>
        <end position="271"/>
    </location>
</feature>
<evidence type="ECO:0000256" key="7">
    <source>
        <dbReference type="ARBA" id="ARBA00023157"/>
    </source>
</evidence>
<dbReference type="GO" id="GO:0005764">
    <property type="term" value="C:lysosome"/>
    <property type="evidence" value="ECO:0007669"/>
    <property type="project" value="InterPro"/>
</dbReference>
<feature type="domain" description="Saposin B-type" evidence="13">
    <location>
        <begin position="294"/>
        <end position="375"/>
    </location>
</feature>
<keyword evidence="15" id="KW-1185">Reference proteome</keyword>
<dbReference type="Gene3D" id="1.10.225.10">
    <property type="entry name" value="Saposin-like"/>
    <property type="match status" value="7"/>
</dbReference>
<evidence type="ECO:0000256" key="2">
    <source>
        <dbReference type="ARBA" id="ARBA00022439"/>
    </source>
</evidence>
<evidence type="ECO:0000256" key="8">
    <source>
        <dbReference type="ARBA" id="ARBA00023180"/>
    </source>
</evidence>
<dbReference type="Pfam" id="PF03489">
    <property type="entry name" value="SapB_2"/>
    <property type="match status" value="6"/>
</dbReference>
<feature type="domain" description="Saposin B-type" evidence="13">
    <location>
        <begin position="751"/>
        <end position="833"/>
    </location>
</feature>
<evidence type="ECO:0000256" key="11">
    <source>
        <dbReference type="ARBA" id="ARBA00041785"/>
    </source>
</evidence>